<dbReference type="AlphaFoldDB" id="A0A2I0CNJ7"/>
<dbReference type="EMBL" id="PIYS01000021">
    <property type="protein sequence ID" value="PKF70730.1"/>
    <property type="molecule type" value="Genomic_DNA"/>
</dbReference>
<dbReference type="InterPro" id="IPR046560">
    <property type="entry name" value="DUF6714"/>
</dbReference>
<reference evidence="2" key="1">
    <citation type="submission" date="2017-12" db="EMBL/GenBank/DDBJ databases">
        <authorList>
            <person name="Yu X.-Y."/>
        </authorList>
    </citation>
    <scope>NUCLEOTIDE SEQUENCE [LARGE SCALE GENOMIC DNA]</scope>
    <source>
        <strain evidence="2">ZYSR67-Z</strain>
    </source>
</reference>
<evidence type="ECO:0000313" key="1">
    <source>
        <dbReference type="EMBL" id="PKF70730.1"/>
    </source>
</evidence>
<accession>A0A2I0CNJ7</accession>
<gene>
    <name evidence="1" type="ORF">CW360_11985</name>
</gene>
<evidence type="ECO:0000313" key="2">
    <source>
        <dbReference type="Proteomes" id="UP000242861"/>
    </source>
</evidence>
<proteinExistence type="predicted"/>
<protein>
    <submittedName>
        <fullName evidence="1">Uncharacterized protein</fullName>
    </submittedName>
</protein>
<dbReference type="Proteomes" id="UP000242861">
    <property type="component" value="Unassembled WGS sequence"/>
</dbReference>
<comment type="caution">
    <text evidence="1">The sequence shown here is derived from an EMBL/GenBank/DDBJ whole genome shotgun (WGS) entry which is preliminary data.</text>
</comment>
<organism evidence="1 2">
    <name type="scientific">Pseudomonas fluvialis</name>
    <dbReference type="NCBI Taxonomy" id="1793966"/>
    <lineage>
        <taxon>Bacteria</taxon>
        <taxon>Pseudomonadati</taxon>
        <taxon>Pseudomonadota</taxon>
        <taxon>Gammaproteobacteria</taxon>
        <taxon>Pseudomonadales</taxon>
        <taxon>Pseudomonadaceae</taxon>
        <taxon>Pseudomonas</taxon>
    </lineage>
</organism>
<name>A0A2I0CNJ7_9PSED</name>
<sequence length="183" mass="21265">MRKYPTLKDVDEMRSRGFDPSVLAEQMELAKRGEALETLVAETYEAFAGVKLGSGVGLLEANGLDDYASEQKLAEYRAKDEKLDWRSIPIEKLNRYSSSLSFFDAEGMRFHLPAFLVADMQALYEFDLIYNLVQSTLIEVQCTLLTEKQRTVVRKYLEFALQAEEFEYDHEHIRRALENYWVK</sequence>
<dbReference type="RefSeq" id="WP_157825301.1">
    <property type="nucleotide sequence ID" value="NZ_PIYS01000021.1"/>
</dbReference>
<dbReference type="Pfam" id="PF20461">
    <property type="entry name" value="DUF6714"/>
    <property type="match status" value="1"/>
</dbReference>